<keyword evidence="1" id="KW-0560">Oxidoreductase</keyword>
<name>A0A850QF82_9RHOB</name>
<dbReference type="EMBL" id="JABCJD010000001">
    <property type="protein sequence ID" value="NVO26711.1"/>
    <property type="molecule type" value="Genomic_DNA"/>
</dbReference>
<accession>A0A850QF82</accession>
<evidence type="ECO:0000259" key="2">
    <source>
        <dbReference type="Pfam" id="PF01266"/>
    </source>
</evidence>
<dbReference type="AlphaFoldDB" id="A0A850QF82"/>
<feature type="domain" description="FAD dependent oxidoreductase" evidence="2">
    <location>
        <begin position="3"/>
        <end position="336"/>
    </location>
</feature>
<dbReference type="EMBL" id="JABCJE010000019">
    <property type="protein sequence ID" value="NVO25598.1"/>
    <property type="molecule type" value="Genomic_DNA"/>
</dbReference>
<reference evidence="5 6" key="1">
    <citation type="submission" date="2020-04" db="EMBL/GenBank/DDBJ databases">
        <title>Donghicola sp., a member of the Rhodobacteraceae family isolated from mangrove forest in Thailand.</title>
        <authorList>
            <person name="Charoenyingcharoen P."/>
            <person name="Yukphan P."/>
        </authorList>
    </citation>
    <scope>NUCLEOTIDE SEQUENCE [LARGE SCALE GENOMIC DNA]</scope>
    <source>
        <strain evidence="3 6">B5-SW-15</strain>
        <strain evidence="4 5">C2-DW-16</strain>
    </source>
</reference>
<proteinExistence type="predicted"/>
<sequence>MFDFAVVGGGIAGMSAAAALAPLGSVVIIEAERQVAYHASGRSAGIYQPHQGTAAVRALTEASATHLHFSNGGVLRKRGMLLVGRVGEEAYFDYEAQAGRLTPIPVEDAGVYFPLLKTEHVSRAAWSNDVLDLDGHALLQGYSTQARTDGVQLRSDAQVLEINHYADGWRLNTTAGQIHARLLINAAGAWADVIAQMAGLPPVGLSALRQSMIDLPAPMGHDSRRWPYVRAAGGRWYIKPMGNTLLLSCAEEERAEPADALADEVVLANGLARFEDMSTMSISRVNGTWAGLRTFAPDRSPIVGADPLNRDFFWLAGQGGTGFQTAPALSDLLADMMTGRASALAGDVIYALSPDRLRG</sequence>
<dbReference type="SUPFAM" id="SSF51905">
    <property type="entry name" value="FAD/NAD(P)-binding domain"/>
    <property type="match status" value="1"/>
</dbReference>
<comment type="caution">
    <text evidence="3">The sequence shown here is derived from an EMBL/GenBank/DDBJ whole genome shotgun (WGS) entry which is preliminary data.</text>
</comment>
<dbReference type="GO" id="GO:0016491">
    <property type="term" value="F:oxidoreductase activity"/>
    <property type="evidence" value="ECO:0007669"/>
    <property type="project" value="UniProtKB-KW"/>
</dbReference>
<dbReference type="Proteomes" id="UP000523601">
    <property type="component" value="Unassembled WGS sequence"/>
</dbReference>
<dbReference type="RefSeq" id="WP_176853080.1">
    <property type="nucleotide sequence ID" value="NZ_JABCJD010000001.1"/>
</dbReference>
<dbReference type="PANTHER" id="PTHR13847:SF287">
    <property type="entry name" value="FAD-DEPENDENT OXIDOREDUCTASE DOMAIN-CONTAINING PROTEIN 1"/>
    <property type="match status" value="1"/>
</dbReference>
<dbReference type="Proteomes" id="UP000592216">
    <property type="component" value="Unassembled WGS sequence"/>
</dbReference>
<dbReference type="PANTHER" id="PTHR13847">
    <property type="entry name" value="SARCOSINE DEHYDROGENASE-RELATED"/>
    <property type="match status" value="1"/>
</dbReference>
<dbReference type="Gene3D" id="3.30.9.10">
    <property type="entry name" value="D-Amino Acid Oxidase, subunit A, domain 2"/>
    <property type="match status" value="1"/>
</dbReference>
<dbReference type="InterPro" id="IPR006076">
    <property type="entry name" value="FAD-dep_OxRdtase"/>
</dbReference>
<dbReference type="Pfam" id="PF01266">
    <property type="entry name" value="DAO"/>
    <property type="match status" value="1"/>
</dbReference>
<evidence type="ECO:0000313" key="6">
    <source>
        <dbReference type="Proteomes" id="UP000592216"/>
    </source>
</evidence>
<evidence type="ECO:0000313" key="5">
    <source>
        <dbReference type="Proteomes" id="UP000523601"/>
    </source>
</evidence>
<protein>
    <submittedName>
        <fullName evidence="3">FAD-binding oxidoreductase</fullName>
    </submittedName>
</protein>
<dbReference type="GO" id="GO:0005737">
    <property type="term" value="C:cytoplasm"/>
    <property type="evidence" value="ECO:0007669"/>
    <property type="project" value="TreeGrafter"/>
</dbReference>
<gene>
    <name evidence="4" type="ORF">HJ526_04715</name>
    <name evidence="3" type="ORF">HJ536_19790</name>
</gene>
<keyword evidence="5" id="KW-1185">Reference proteome</keyword>
<dbReference type="InterPro" id="IPR036188">
    <property type="entry name" value="FAD/NAD-bd_sf"/>
</dbReference>
<dbReference type="Gene3D" id="3.50.50.60">
    <property type="entry name" value="FAD/NAD(P)-binding domain"/>
    <property type="match status" value="1"/>
</dbReference>
<evidence type="ECO:0000256" key="1">
    <source>
        <dbReference type="ARBA" id="ARBA00023002"/>
    </source>
</evidence>
<evidence type="ECO:0000313" key="3">
    <source>
        <dbReference type="EMBL" id="NVO25598.1"/>
    </source>
</evidence>
<evidence type="ECO:0000313" key="4">
    <source>
        <dbReference type="EMBL" id="NVO26711.1"/>
    </source>
</evidence>
<organism evidence="3 6">
    <name type="scientific">Donghicola mangrovi</name>
    <dbReference type="NCBI Taxonomy" id="2729614"/>
    <lineage>
        <taxon>Bacteria</taxon>
        <taxon>Pseudomonadati</taxon>
        <taxon>Pseudomonadota</taxon>
        <taxon>Alphaproteobacteria</taxon>
        <taxon>Rhodobacterales</taxon>
        <taxon>Roseobacteraceae</taxon>
        <taxon>Donghicola</taxon>
    </lineage>
</organism>